<dbReference type="GO" id="GO:0000287">
    <property type="term" value="F:magnesium ion binding"/>
    <property type="evidence" value="ECO:0007669"/>
    <property type="project" value="UniProtKB-ARBA"/>
</dbReference>
<sequence length="309" mass="32396">MWTQCSAALWNLSSSGIIRGECQVNSPRERRAMDTAQLVGKATDIRRDILTMITEAGSGHPGGSLSCTDILTALYFGGVLDYDPADPQRTGRDRFILAKGHAAPALYATLAHAGYFSIDELASLRKLGTRLQGHPDSNLVPGVEVSTGSLGQGLSVAAGLAAGLRLSGEAGCVFTVLGDGECEEGQVWEAAMFAAHQKLGRLIAIIDNNELQIDGCIHDVCDPGDLGEKFAAFGWRVARVDGHDVSALVDMLSALKAEAVDTAAPVAVIAKTVKGKGVSFMENEAGWHGKAPKPEELETALAELAAAAE</sequence>
<keyword evidence="3" id="KW-0808">Transferase</keyword>
<dbReference type="EMBL" id="SSTJ01000005">
    <property type="protein sequence ID" value="THG37555.1"/>
    <property type="molecule type" value="Genomic_DNA"/>
</dbReference>
<keyword evidence="4" id="KW-0479">Metal-binding</keyword>
<dbReference type="SUPFAM" id="SSF52518">
    <property type="entry name" value="Thiamin diphosphate-binding fold (THDP-binding)"/>
    <property type="match status" value="1"/>
</dbReference>
<evidence type="ECO:0000313" key="7">
    <source>
        <dbReference type="EMBL" id="THG37555.1"/>
    </source>
</evidence>
<dbReference type="Pfam" id="PF00456">
    <property type="entry name" value="Transketolase_N"/>
    <property type="match status" value="1"/>
</dbReference>
<comment type="cofactor">
    <cofactor evidence="1">
        <name>thiamine diphosphate</name>
        <dbReference type="ChEBI" id="CHEBI:58937"/>
    </cofactor>
</comment>
<dbReference type="Gene3D" id="3.40.50.970">
    <property type="match status" value="1"/>
</dbReference>
<dbReference type="PANTHER" id="PTHR47514">
    <property type="entry name" value="TRANSKETOLASE N-TERMINAL SECTION-RELATED"/>
    <property type="match status" value="1"/>
</dbReference>
<gene>
    <name evidence="7" type="ORF">E5986_05290</name>
</gene>
<name>A0A4S4G4K6_9ACTN</name>
<accession>A0A4S4G4K6</accession>
<evidence type="ECO:0000313" key="8">
    <source>
        <dbReference type="Proteomes" id="UP000308978"/>
    </source>
</evidence>
<keyword evidence="5" id="KW-0786">Thiamine pyrophosphate</keyword>
<dbReference type="PANTHER" id="PTHR47514:SF1">
    <property type="entry name" value="TRANSKETOLASE N-TERMINAL SECTION-RELATED"/>
    <property type="match status" value="1"/>
</dbReference>
<dbReference type="CDD" id="cd02012">
    <property type="entry name" value="TPP_TK"/>
    <property type="match status" value="1"/>
</dbReference>
<evidence type="ECO:0000256" key="3">
    <source>
        <dbReference type="ARBA" id="ARBA00022679"/>
    </source>
</evidence>
<proteinExistence type="inferred from homology"/>
<protein>
    <submittedName>
        <fullName evidence="7">Transketolase</fullName>
    </submittedName>
</protein>
<evidence type="ECO:0000256" key="4">
    <source>
        <dbReference type="ARBA" id="ARBA00022723"/>
    </source>
</evidence>
<comment type="similarity">
    <text evidence="2">Belongs to the transketolase family.</text>
</comment>
<feature type="domain" description="Transketolase N-terminal" evidence="6">
    <location>
        <begin position="46"/>
        <end position="299"/>
    </location>
</feature>
<dbReference type="PROSITE" id="PS00801">
    <property type="entry name" value="TRANSKETOLASE_1"/>
    <property type="match status" value="1"/>
</dbReference>
<evidence type="ECO:0000259" key="6">
    <source>
        <dbReference type="Pfam" id="PF00456"/>
    </source>
</evidence>
<evidence type="ECO:0000256" key="1">
    <source>
        <dbReference type="ARBA" id="ARBA00001964"/>
    </source>
</evidence>
<organism evidence="7 8">
    <name type="scientific">Adlercreutzia caecimuris</name>
    <dbReference type="NCBI Taxonomy" id="671266"/>
    <lineage>
        <taxon>Bacteria</taxon>
        <taxon>Bacillati</taxon>
        <taxon>Actinomycetota</taxon>
        <taxon>Coriobacteriia</taxon>
        <taxon>Eggerthellales</taxon>
        <taxon>Eggerthellaceae</taxon>
        <taxon>Adlercreutzia</taxon>
    </lineage>
</organism>
<evidence type="ECO:0000256" key="5">
    <source>
        <dbReference type="ARBA" id="ARBA00023052"/>
    </source>
</evidence>
<dbReference type="Proteomes" id="UP000308978">
    <property type="component" value="Unassembled WGS sequence"/>
</dbReference>
<comment type="caution">
    <text evidence="7">The sequence shown here is derived from an EMBL/GenBank/DDBJ whole genome shotgun (WGS) entry which is preliminary data.</text>
</comment>
<dbReference type="InterPro" id="IPR049557">
    <property type="entry name" value="Transketolase_CS"/>
</dbReference>
<evidence type="ECO:0000256" key="2">
    <source>
        <dbReference type="ARBA" id="ARBA00007131"/>
    </source>
</evidence>
<dbReference type="AlphaFoldDB" id="A0A4S4G4K6"/>
<reference evidence="7 8" key="1">
    <citation type="submission" date="2019-04" db="EMBL/GenBank/DDBJ databases">
        <title>Microbes associate with the intestines of laboratory mice.</title>
        <authorList>
            <person name="Navarre W."/>
            <person name="Wong E."/>
            <person name="Huang K.C."/>
            <person name="Tropini C."/>
            <person name="Ng K."/>
            <person name="Yu B."/>
        </authorList>
    </citation>
    <scope>NUCLEOTIDE SEQUENCE [LARGE SCALE GENOMIC DNA]</scope>
    <source>
        <strain evidence="7 8">NM80_B27</strain>
    </source>
</reference>
<dbReference type="InterPro" id="IPR029061">
    <property type="entry name" value="THDP-binding"/>
</dbReference>
<dbReference type="InterPro" id="IPR005474">
    <property type="entry name" value="Transketolase_N"/>
</dbReference>
<dbReference type="GO" id="GO:0016740">
    <property type="term" value="F:transferase activity"/>
    <property type="evidence" value="ECO:0007669"/>
    <property type="project" value="UniProtKB-KW"/>
</dbReference>